<dbReference type="InterPro" id="IPR019312">
    <property type="entry name" value="CNOT11"/>
</dbReference>
<dbReference type="GeneID" id="8849249"/>
<evidence type="ECO:0000256" key="5">
    <source>
        <dbReference type="ARBA" id="ARBA00022490"/>
    </source>
</evidence>
<feature type="compositionally biased region" description="Low complexity" evidence="10">
    <location>
        <begin position="356"/>
        <end position="381"/>
    </location>
</feature>
<dbReference type="EMBL" id="GG738853">
    <property type="protein sequence ID" value="EFC47694.1"/>
    <property type="molecule type" value="Genomic_DNA"/>
</dbReference>
<evidence type="ECO:0000256" key="2">
    <source>
        <dbReference type="ARBA" id="ARBA00004496"/>
    </source>
</evidence>
<keyword evidence="8" id="KW-0804">Transcription</keyword>
<dbReference type="GO" id="GO:0030014">
    <property type="term" value="C:CCR4-NOT complex"/>
    <property type="evidence" value="ECO:0007669"/>
    <property type="project" value="InterPro"/>
</dbReference>
<dbReference type="GO" id="GO:0005737">
    <property type="term" value="C:cytoplasm"/>
    <property type="evidence" value="ECO:0007669"/>
    <property type="project" value="UniProtKB-SubCell"/>
</dbReference>
<dbReference type="AlphaFoldDB" id="D2V5Q8"/>
<evidence type="ECO:0000256" key="6">
    <source>
        <dbReference type="ARBA" id="ARBA00023015"/>
    </source>
</evidence>
<evidence type="ECO:0000256" key="10">
    <source>
        <dbReference type="SAM" id="MobiDB-lite"/>
    </source>
</evidence>
<evidence type="ECO:0000256" key="4">
    <source>
        <dbReference type="ARBA" id="ARBA00014872"/>
    </source>
</evidence>
<name>D2V5Q8_NAEGR</name>
<dbReference type="PANTHER" id="PTHR15975">
    <property type="entry name" value="CCR4-NOT TRANSCRIPTION COMPLEX SUBUNIT 11"/>
    <property type="match status" value="1"/>
</dbReference>
<evidence type="ECO:0000313" key="11">
    <source>
        <dbReference type="EMBL" id="EFC47694.1"/>
    </source>
</evidence>
<dbReference type="eggNOG" id="KOG4508">
    <property type="taxonomic scope" value="Eukaryota"/>
</dbReference>
<evidence type="ECO:0000256" key="7">
    <source>
        <dbReference type="ARBA" id="ARBA00023158"/>
    </source>
</evidence>
<dbReference type="PANTHER" id="PTHR15975:SF0">
    <property type="entry name" value="CCR4-NOT TRANSCRIPTION COMPLEX SUBUNIT 11"/>
    <property type="match status" value="1"/>
</dbReference>
<dbReference type="VEuPathDB" id="AmoebaDB:NAEGRDRAFT_78685"/>
<gene>
    <name evidence="11" type="ORF">NAEGRDRAFT_78685</name>
</gene>
<comment type="similarity">
    <text evidence="3">Belongs to the CNOT11 family.</text>
</comment>
<keyword evidence="6" id="KW-0805">Transcription regulation</keyword>
<dbReference type="OrthoDB" id="10265389at2759"/>
<keyword evidence="5" id="KW-0963">Cytoplasm</keyword>
<dbReference type="InParanoid" id="D2V5Q8"/>
<evidence type="ECO:0000256" key="9">
    <source>
        <dbReference type="ARBA" id="ARBA00023242"/>
    </source>
</evidence>
<accession>D2V5Q8</accession>
<keyword evidence="9" id="KW-0539">Nucleus</keyword>
<dbReference type="RefSeq" id="XP_002680438.1">
    <property type="nucleotide sequence ID" value="XM_002680392.1"/>
</dbReference>
<dbReference type="GO" id="GO:0031047">
    <property type="term" value="P:regulatory ncRNA-mediated gene silencing"/>
    <property type="evidence" value="ECO:0007669"/>
    <property type="project" value="UniProtKB-KW"/>
</dbReference>
<keyword evidence="12" id="KW-1185">Reference proteome</keyword>
<feature type="region of interest" description="Disordered" evidence="10">
    <location>
        <begin position="354"/>
        <end position="384"/>
    </location>
</feature>
<dbReference type="KEGG" id="ngr:NAEGRDRAFT_78685"/>
<evidence type="ECO:0000256" key="1">
    <source>
        <dbReference type="ARBA" id="ARBA00004123"/>
    </source>
</evidence>
<dbReference type="Pfam" id="PF10155">
    <property type="entry name" value="CNOT11"/>
    <property type="match status" value="1"/>
</dbReference>
<evidence type="ECO:0000313" key="12">
    <source>
        <dbReference type="Proteomes" id="UP000006671"/>
    </source>
</evidence>
<dbReference type="Proteomes" id="UP000006671">
    <property type="component" value="Unassembled WGS sequence"/>
</dbReference>
<dbReference type="STRING" id="5762.D2V5Q8"/>
<reference evidence="11 12" key="1">
    <citation type="journal article" date="2010" name="Cell">
        <title>The genome of Naegleria gruberi illuminates early eukaryotic versatility.</title>
        <authorList>
            <person name="Fritz-Laylin L.K."/>
            <person name="Prochnik S.E."/>
            <person name="Ginger M.L."/>
            <person name="Dacks J.B."/>
            <person name="Carpenter M.L."/>
            <person name="Field M.C."/>
            <person name="Kuo A."/>
            <person name="Paredez A."/>
            <person name="Chapman J."/>
            <person name="Pham J."/>
            <person name="Shu S."/>
            <person name="Neupane R."/>
            <person name="Cipriano M."/>
            <person name="Mancuso J."/>
            <person name="Tu H."/>
            <person name="Salamov A."/>
            <person name="Lindquist E."/>
            <person name="Shapiro H."/>
            <person name="Lucas S."/>
            <person name="Grigoriev I.V."/>
            <person name="Cande W.Z."/>
            <person name="Fulton C."/>
            <person name="Rokhsar D.S."/>
            <person name="Dawson S.C."/>
        </authorList>
    </citation>
    <scope>NUCLEOTIDE SEQUENCE [LARGE SCALE GENOMIC DNA]</scope>
    <source>
        <strain evidence="11 12">NEG-M</strain>
    </source>
</reference>
<organism evidence="12">
    <name type="scientific">Naegleria gruberi</name>
    <name type="common">Amoeba</name>
    <dbReference type="NCBI Taxonomy" id="5762"/>
    <lineage>
        <taxon>Eukaryota</taxon>
        <taxon>Discoba</taxon>
        <taxon>Heterolobosea</taxon>
        <taxon>Tetramitia</taxon>
        <taxon>Eutetramitia</taxon>
        <taxon>Vahlkampfiidae</taxon>
        <taxon>Naegleria</taxon>
    </lineage>
</organism>
<protein>
    <recommendedName>
        <fullName evidence="4">CCR4-NOT transcription complex subunit 11</fullName>
    </recommendedName>
</protein>
<evidence type="ECO:0000256" key="8">
    <source>
        <dbReference type="ARBA" id="ARBA00023163"/>
    </source>
</evidence>
<proteinExistence type="inferred from homology"/>
<evidence type="ECO:0000256" key="3">
    <source>
        <dbReference type="ARBA" id="ARBA00008030"/>
    </source>
</evidence>
<keyword evidence="7" id="KW-0943">RNA-mediated gene silencing</keyword>
<sequence>MDKLFKLTNDELDSINLVQYKKKLYQFFNVQQNPHEKSAIALHIESVILPTTQNVLNYPPKHIGEIITETQLIDLWKRRLLCYLYLFYVDNIHPLLFQIVHHLNFSMNYSSSMSLQQIIWSGAQHFPPERRNCILIELNLLLRLVSLSFNISSSSEYIALHEISEYVSEINLNNPDIQWLKKATLNSLFSRENSDEVYLFQQIQFLATSTLLAKVNELRLQHDLFSLKGTKNHGLFPKLLNDKQFPSPSKPTYFNSPPLSNSLVGFEESLNNTITISPLSKFEAKFYRPTPPLLEFNPDYEFLWINDVNTYSTTSFTNEMKQNTAEFKLDPKLDIDNTHLFCLYELNSTNKGGFMSSNHQRSQQQSSVSSSETSNSSQSSNDGLVLMKRGKTTQENEMNELFSKAFKQQLQPVQIKYLLQNFDKLTMLTDLLTPNRLTDLVKNNREVASKCLQVLIHSNNKRLDEYLSVLVSIPVSLQLLEAVNNLLNKTDKITTGIFTKNLEDSNSSSYLHILLRNCITHCNQSMQDPPSQTRKVRLICVFVQRLIREEILVVNHDDFIFMELQSFCIEFMKIKEAADLFQLLKEKI</sequence>
<comment type="subcellular location">
    <subcellularLocation>
        <location evidence="2">Cytoplasm</location>
    </subcellularLocation>
    <subcellularLocation>
        <location evidence="1">Nucleus</location>
    </subcellularLocation>
</comment>
<dbReference type="GO" id="GO:0005634">
    <property type="term" value="C:nucleus"/>
    <property type="evidence" value="ECO:0007669"/>
    <property type="project" value="UniProtKB-SubCell"/>
</dbReference>